<name>A0ABD2LX29_9BILA</name>
<reference evidence="2 3" key="1">
    <citation type="submission" date="2024-10" db="EMBL/GenBank/DDBJ databases">
        <authorList>
            <person name="Kim D."/>
        </authorList>
    </citation>
    <scope>NUCLEOTIDE SEQUENCE [LARGE SCALE GENOMIC DNA]</scope>
    <source>
        <strain evidence="2">BH-2024</strain>
    </source>
</reference>
<evidence type="ECO:0000256" key="1">
    <source>
        <dbReference type="SAM" id="MobiDB-lite"/>
    </source>
</evidence>
<keyword evidence="3" id="KW-1185">Reference proteome</keyword>
<sequence>MEWFGSEFFSKSWGPPELLKKLQHYQYKYPRQGALMEIIERRMPTMVIEKEWVKDGVQFVEGWFRTPLATLMPEIFNNNGNGSTADNGTADGGNCNGNLARATWRAVLPTPGTARRALVVNLAPTGDQGYWRRENFFQAAQMCRQQGVSSIMLTNPYYGERRPKAQSFSRLFNVSDLFVMGGCLMLECCFLLLWARQQGFYPLGLTGVSMGGHMASLASTNFITARASNESIALVPCLSWTSAAPVFTQGLLARAVRWDALSAELDKSVALRRVLDECGWAAMMDDANHVTAKLFPDSRARRLMWILMDEFTNLCHYPTPPTGAGAMRFVVAEHDEYVPHNAAHVPHAQALWDGDAQVHVVPGVGHVWAYFKHHAVFRQHIVNSLATICPSAVTVEPLLTTSSSSSSTSTLTAPLLTNLDLNWKLLRRFANNMWVLRSDDGVKSGGGENSSSQSASANAEDGGAASATTTTTTTTATTASAPSEQQQQ</sequence>
<feature type="compositionally biased region" description="Low complexity" evidence="1">
    <location>
        <begin position="449"/>
        <end position="481"/>
    </location>
</feature>
<dbReference type="Pfam" id="PF09752">
    <property type="entry name" value="ABHD18"/>
    <property type="match status" value="2"/>
</dbReference>
<dbReference type="Proteomes" id="UP001620626">
    <property type="component" value="Unassembled WGS sequence"/>
</dbReference>
<dbReference type="PANTHER" id="PTHR13617:SF14">
    <property type="entry name" value="PROTEIN ABHD18"/>
    <property type="match status" value="1"/>
</dbReference>
<dbReference type="Gene3D" id="3.40.50.1820">
    <property type="entry name" value="alpha/beta hydrolase"/>
    <property type="match status" value="1"/>
</dbReference>
<dbReference type="AlphaFoldDB" id="A0ABD2LX29"/>
<dbReference type="EMBL" id="JBICBT010000230">
    <property type="protein sequence ID" value="KAL3119805.1"/>
    <property type="molecule type" value="Genomic_DNA"/>
</dbReference>
<dbReference type="InterPro" id="IPR029058">
    <property type="entry name" value="AB_hydrolase_fold"/>
</dbReference>
<evidence type="ECO:0000313" key="2">
    <source>
        <dbReference type="EMBL" id="KAL3119805.1"/>
    </source>
</evidence>
<evidence type="ECO:0000313" key="3">
    <source>
        <dbReference type="Proteomes" id="UP001620626"/>
    </source>
</evidence>
<protein>
    <submittedName>
        <fullName evidence="2">Uncharacterized protein</fullName>
    </submittedName>
</protein>
<feature type="region of interest" description="Disordered" evidence="1">
    <location>
        <begin position="442"/>
        <end position="488"/>
    </location>
</feature>
<dbReference type="SUPFAM" id="SSF53474">
    <property type="entry name" value="alpha/beta-Hydrolases"/>
    <property type="match status" value="1"/>
</dbReference>
<gene>
    <name evidence="2" type="ORF">niasHT_002145</name>
</gene>
<proteinExistence type="predicted"/>
<organism evidence="2 3">
    <name type="scientific">Heterodera trifolii</name>
    <dbReference type="NCBI Taxonomy" id="157864"/>
    <lineage>
        <taxon>Eukaryota</taxon>
        <taxon>Metazoa</taxon>
        <taxon>Ecdysozoa</taxon>
        <taxon>Nematoda</taxon>
        <taxon>Chromadorea</taxon>
        <taxon>Rhabditida</taxon>
        <taxon>Tylenchina</taxon>
        <taxon>Tylenchomorpha</taxon>
        <taxon>Tylenchoidea</taxon>
        <taxon>Heteroderidae</taxon>
        <taxon>Heteroderinae</taxon>
        <taxon>Heterodera</taxon>
    </lineage>
</organism>
<comment type="caution">
    <text evidence="2">The sequence shown here is derived from an EMBL/GenBank/DDBJ whole genome shotgun (WGS) entry which is preliminary data.</text>
</comment>
<dbReference type="InterPro" id="IPR019149">
    <property type="entry name" value="ABHD18"/>
</dbReference>
<dbReference type="PANTHER" id="PTHR13617">
    <property type="entry name" value="PROTEIN ABHD18"/>
    <property type="match status" value="1"/>
</dbReference>
<accession>A0ABD2LX29</accession>